<protein>
    <submittedName>
        <fullName evidence="1">Uncharacterized protein</fullName>
    </submittedName>
</protein>
<evidence type="ECO:0000313" key="2">
    <source>
        <dbReference type="Proteomes" id="UP000245674"/>
    </source>
</evidence>
<accession>A0ABX5LI86</accession>
<comment type="caution">
    <text evidence="1">The sequence shown here is derived from an EMBL/GenBank/DDBJ whole genome shotgun (WGS) entry which is preliminary data.</text>
</comment>
<sequence length="242" mass="27017">MEEFCARLERMQAWNASTSYGLGAASTRVEPSDLVVASVAFVESLYPESVAGQTTLEDGVDPEKVDSWVAVPPSIRLLDEAIEKIRQTGDQRHLSQRPNLPEFETRNIGDATWGNKPVGALYTSSSDGDFPGMWFAHLAARDTLDDVYSWRVARSPAGKSLIIRSATQWCEFSLTYSGADGIIQWQRVAEKYSRVCVTPLAVARIDCFEFTYRGRTVMPVFWGAETTVWLRAGVRLLREQAL</sequence>
<organism evidence="1 2">
    <name type="scientific">Rathayibacter iranicus NCPPB 2253 = VKM Ac-1602</name>
    <dbReference type="NCBI Taxonomy" id="1328868"/>
    <lineage>
        <taxon>Bacteria</taxon>
        <taxon>Bacillati</taxon>
        <taxon>Actinomycetota</taxon>
        <taxon>Actinomycetes</taxon>
        <taxon>Micrococcales</taxon>
        <taxon>Microbacteriaceae</taxon>
        <taxon>Rathayibacter</taxon>
    </lineage>
</organism>
<keyword evidence="2" id="KW-1185">Reference proteome</keyword>
<gene>
    <name evidence="1" type="ORF">B0H03_10399</name>
</gene>
<dbReference type="Proteomes" id="UP000245674">
    <property type="component" value="Unassembled WGS sequence"/>
</dbReference>
<name>A0ABX5LI86_9MICO</name>
<proteinExistence type="predicted"/>
<reference evidence="1 2" key="1">
    <citation type="submission" date="2018-03" db="EMBL/GenBank/DDBJ databases">
        <title>Genomic Encyclopedia of Type Strains, Phase III (KMG-III): the genomes of soil and plant-associated and newly described type strains.</title>
        <authorList>
            <person name="Whitman W."/>
        </authorList>
    </citation>
    <scope>NUCLEOTIDE SEQUENCE [LARGE SCALE GENOMIC DNA]</scope>
    <source>
        <strain evidence="1 2">VKM Ac-1602</strain>
    </source>
</reference>
<evidence type="ECO:0000313" key="1">
    <source>
        <dbReference type="EMBL" id="PWJ65252.1"/>
    </source>
</evidence>
<dbReference type="EMBL" id="QGDV01000003">
    <property type="protein sequence ID" value="PWJ65252.1"/>
    <property type="molecule type" value="Genomic_DNA"/>
</dbReference>